<dbReference type="Gene3D" id="3.30.70.2740">
    <property type="match status" value="1"/>
</dbReference>
<evidence type="ECO:0000313" key="9">
    <source>
        <dbReference type="EMBL" id="WLS05787.1"/>
    </source>
</evidence>
<dbReference type="InterPro" id="IPR004113">
    <property type="entry name" value="FAD-bd_oxidored_4_C"/>
</dbReference>
<comment type="similarity">
    <text evidence="2">Belongs to the FAD-binding oxidoreductase/transferase type 4 family.</text>
</comment>
<gene>
    <name evidence="9" type="ORF">Q9315_18100</name>
</gene>
<reference evidence="9 10" key="1">
    <citation type="submission" date="2023-08" db="EMBL/GenBank/DDBJ databases">
        <title>Pathogen: clinical or host-associated sample.</title>
        <authorList>
            <person name="Hergert J."/>
            <person name="Casey R."/>
            <person name="Wagner J."/>
            <person name="Young E.L."/>
            <person name="Oakeson K.F."/>
        </authorList>
    </citation>
    <scope>NUCLEOTIDE SEQUENCE [LARGE SCALE GENOMIC DNA]</scope>
    <source>
        <strain evidence="9 10">UPHL-collab-2</strain>
        <plasmid evidence="9 10">unnamed1</plasmid>
    </source>
</reference>
<dbReference type="Gene3D" id="3.30.465.10">
    <property type="match status" value="1"/>
</dbReference>
<dbReference type="InterPro" id="IPR016171">
    <property type="entry name" value="Vanillyl_alc_oxidase_C-sub2"/>
</dbReference>
<dbReference type="PROSITE" id="PS51387">
    <property type="entry name" value="FAD_PCMH"/>
    <property type="match status" value="1"/>
</dbReference>
<dbReference type="Proteomes" id="UP001225788">
    <property type="component" value="Plasmid unnamed1"/>
</dbReference>
<dbReference type="InterPro" id="IPR016166">
    <property type="entry name" value="FAD-bd_PCMH"/>
</dbReference>
<keyword evidence="3" id="KW-0285">Flavoprotein</keyword>
<comment type="cofactor">
    <cofactor evidence="1">
        <name>FAD</name>
        <dbReference type="ChEBI" id="CHEBI:57692"/>
    </cofactor>
</comment>
<name>A0ABY9KB99_9HYPH</name>
<organism evidence="9 10">
    <name type="scientific">Shinella oryzae</name>
    <dbReference type="NCBI Taxonomy" id="2871820"/>
    <lineage>
        <taxon>Bacteria</taxon>
        <taxon>Pseudomonadati</taxon>
        <taxon>Pseudomonadota</taxon>
        <taxon>Alphaproteobacteria</taxon>
        <taxon>Hyphomicrobiales</taxon>
        <taxon>Rhizobiaceae</taxon>
        <taxon>Shinella</taxon>
    </lineage>
</organism>
<evidence type="ECO:0000256" key="6">
    <source>
        <dbReference type="ARBA" id="ARBA00023002"/>
    </source>
</evidence>
<dbReference type="PANTHER" id="PTHR11748">
    <property type="entry name" value="D-LACTATE DEHYDROGENASE"/>
    <property type="match status" value="1"/>
</dbReference>
<dbReference type="RefSeq" id="WP_306162196.1">
    <property type="nucleotide sequence ID" value="NZ_CP132315.1"/>
</dbReference>
<dbReference type="Pfam" id="PF01565">
    <property type="entry name" value="FAD_binding_4"/>
    <property type="match status" value="1"/>
</dbReference>
<proteinExistence type="inferred from homology"/>
<evidence type="ECO:0000256" key="5">
    <source>
        <dbReference type="ARBA" id="ARBA00022946"/>
    </source>
</evidence>
<evidence type="ECO:0000256" key="4">
    <source>
        <dbReference type="ARBA" id="ARBA00022827"/>
    </source>
</evidence>
<dbReference type="SUPFAM" id="SSF56176">
    <property type="entry name" value="FAD-binding/transporter-associated domain-like"/>
    <property type="match status" value="1"/>
</dbReference>
<sequence length="464" mass="49347">MTTIDQTINELEALFGTRVSRAEAVRKHHGDDLSYIPAMLPDAVFFAESTKDVSQALAICNANRTPVIPFGTGTSIEGQTHALKGGISIDVSGMADILAVNEADFDAVVQPGVRRKQLNEHLRATGLSFPVDPGADASIGGMAATRASGTNAVRYGTMRENVLALEVVLPDGKVIRTGTRARKSSTGYDLTKLFVGSEGTLGIITEATVRLHPIPAAISSAVCTFGSLQGAVDAVIATMQSGVPMARIEFLDEVAIEAANNYSKLSLKIAPTLFLEFHGTEAGIKEQAETVEAIAAEYGADGFEWASRPEDRNRLWQARHDSSHATRALRPGSANFVTDACVPISALADNILAARADADQSFLRTKINGHVGDGNFHVNYLVMPGATDEIREAERLAARVVERALESGGTASGEHGIGIGKLKFMRREHGPALESMVALKHAFDPNDIMNPGKLGSLLDEPDLP</sequence>
<keyword evidence="6" id="KW-0560">Oxidoreductase</keyword>
<dbReference type="InterPro" id="IPR006094">
    <property type="entry name" value="Oxid_FAD_bind_N"/>
</dbReference>
<dbReference type="EC" id="1.1.2.4" evidence="7"/>
<feature type="domain" description="FAD-binding PCMH-type" evidence="8">
    <location>
        <begin position="37"/>
        <end position="214"/>
    </location>
</feature>
<dbReference type="Pfam" id="PF02913">
    <property type="entry name" value="FAD-oxidase_C"/>
    <property type="match status" value="1"/>
</dbReference>
<keyword evidence="10" id="KW-1185">Reference proteome</keyword>
<dbReference type="InterPro" id="IPR036318">
    <property type="entry name" value="FAD-bd_PCMH-like_sf"/>
</dbReference>
<dbReference type="EMBL" id="CP132315">
    <property type="protein sequence ID" value="WLS05787.1"/>
    <property type="molecule type" value="Genomic_DNA"/>
</dbReference>
<keyword evidence="9" id="KW-0614">Plasmid</keyword>
<dbReference type="PANTHER" id="PTHR11748:SF111">
    <property type="entry name" value="D-LACTATE DEHYDROGENASE, MITOCHONDRIAL-RELATED"/>
    <property type="match status" value="1"/>
</dbReference>
<accession>A0ABY9KB99</accession>
<evidence type="ECO:0000256" key="7">
    <source>
        <dbReference type="ARBA" id="ARBA00038897"/>
    </source>
</evidence>
<evidence type="ECO:0000259" key="8">
    <source>
        <dbReference type="PROSITE" id="PS51387"/>
    </source>
</evidence>
<dbReference type="InterPro" id="IPR016164">
    <property type="entry name" value="FAD-linked_Oxase-like_C"/>
</dbReference>
<evidence type="ECO:0000256" key="1">
    <source>
        <dbReference type="ARBA" id="ARBA00001974"/>
    </source>
</evidence>
<evidence type="ECO:0000256" key="2">
    <source>
        <dbReference type="ARBA" id="ARBA00008000"/>
    </source>
</evidence>
<evidence type="ECO:0000256" key="3">
    <source>
        <dbReference type="ARBA" id="ARBA00022630"/>
    </source>
</evidence>
<geneLocation type="plasmid" evidence="9 10">
    <name>unnamed1</name>
</geneLocation>
<dbReference type="Gene3D" id="1.10.45.10">
    <property type="entry name" value="Vanillyl-alcohol Oxidase, Chain A, domain 4"/>
    <property type="match status" value="1"/>
</dbReference>
<dbReference type="InterPro" id="IPR016169">
    <property type="entry name" value="FAD-bd_PCMH_sub2"/>
</dbReference>
<dbReference type="SUPFAM" id="SSF55103">
    <property type="entry name" value="FAD-linked oxidases, C-terminal domain"/>
    <property type="match status" value="1"/>
</dbReference>
<protein>
    <recommendedName>
        <fullName evidence="7">D-lactate dehydrogenase (cytochrome)</fullName>
        <ecNumber evidence="7">1.1.2.4</ecNumber>
    </recommendedName>
</protein>
<keyword evidence="5" id="KW-0809">Transit peptide</keyword>
<evidence type="ECO:0000313" key="10">
    <source>
        <dbReference type="Proteomes" id="UP001225788"/>
    </source>
</evidence>
<keyword evidence="4" id="KW-0274">FAD</keyword>